<dbReference type="CDD" id="cd17476">
    <property type="entry name" value="MFS_Amf1_MDR_like"/>
    <property type="match status" value="1"/>
</dbReference>
<dbReference type="InterPro" id="IPR011701">
    <property type="entry name" value="MFS"/>
</dbReference>
<keyword evidence="2 6" id="KW-0812">Transmembrane</keyword>
<feature type="transmembrane region" description="Helical" evidence="6">
    <location>
        <begin position="341"/>
        <end position="359"/>
    </location>
</feature>
<keyword evidence="9" id="KW-1185">Reference proteome</keyword>
<comment type="subcellular location">
    <subcellularLocation>
        <location evidence="1">Membrane</location>
        <topology evidence="1">Multi-pass membrane protein</topology>
    </subcellularLocation>
</comment>
<organism evidence="8 9">
    <name type="scientific">Pleurostoma richardsiae</name>
    <dbReference type="NCBI Taxonomy" id="41990"/>
    <lineage>
        <taxon>Eukaryota</taxon>
        <taxon>Fungi</taxon>
        <taxon>Dikarya</taxon>
        <taxon>Ascomycota</taxon>
        <taxon>Pezizomycotina</taxon>
        <taxon>Sordariomycetes</taxon>
        <taxon>Sordariomycetidae</taxon>
        <taxon>Calosphaeriales</taxon>
        <taxon>Pleurostomataceae</taxon>
        <taxon>Pleurostoma</taxon>
    </lineage>
</organism>
<evidence type="ECO:0000256" key="4">
    <source>
        <dbReference type="ARBA" id="ARBA00023136"/>
    </source>
</evidence>
<dbReference type="Pfam" id="PF07690">
    <property type="entry name" value="MFS_1"/>
    <property type="match status" value="1"/>
</dbReference>
<feature type="transmembrane region" description="Helical" evidence="6">
    <location>
        <begin position="171"/>
        <end position="194"/>
    </location>
</feature>
<dbReference type="SUPFAM" id="SSF103473">
    <property type="entry name" value="MFS general substrate transporter"/>
    <property type="match status" value="1"/>
</dbReference>
<keyword evidence="3 6" id="KW-1133">Transmembrane helix</keyword>
<feature type="transmembrane region" description="Helical" evidence="6">
    <location>
        <begin position="200"/>
        <end position="220"/>
    </location>
</feature>
<dbReference type="GO" id="GO:0022857">
    <property type="term" value="F:transmembrane transporter activity"/>
    <property type="evidence" value="ECO:0007669"/>
    <property type="project" value="InterPro"/>
</dbReference>
<feature type="transmembrane region" description="Helical" evidence="6">
    <location>
        <begin position="391"/>
        <end position="416"/>
    </location>
</feature>
<feature type="transmembrane region" description="Helical" evidence="6">
    <location>
        <begin position="43"/>
        <end position="62"/>
    </location>
</feature>
<dbReference type="PANTHER" id="PTHR42718:SF41">
    <property type="entry name" value="MFS TRANSPORTER OF UNKOWN SPECIFICITY (AFU_ORTHOLOGUE AFUA_5G09940)-RELATED"/>
    <property type="match status" value="1"/>
</dbReference>
<dbReference type="PROSITE" id="PS50850">
    <property type="entry name" value="MFS"/>
    <property type="match status" value="1"/>
</dbReference>
<feature type="region of interest" description="Disordered" evidence="5">
    <location>
        <begin position="1"/>
        <end position="36"/>
    </location>
</feature>
<dbReference type="Gene3D" id="1.20.1250.20">
    <property type="entry name" value="MFS general substrate transporter like domains"/>
    <property type="match status" value="2"/>
</dbReference>
<dbReference type="Proteomes" id="UP001174694">
    <property type="component" value="Unassembled WGS sequence"/>
</dbReference>
<feature type="transmembrane region" description="Helical" evidence="6">
    <location>
        <begin position="82"/>
        <end position="99"/>
    </location>
</feature>
<feature type="transmembrane region" description="Helical" evidence="6">
    <location>
        <begin position="469"/>
        <end position="489"/>
    </location>
</feature>
<protein>
    <submittedName>
        <fullName evidence="8">Aminotriazole resistance protein</fullName>
    </submittedName>
</protein>
<gene>
    <name evidence="8" type="ORF">NKR23_g4097</name>
</gene>
<evidence type="ECO:0000313" key="8">
    <source>
        <dbReference type="EMBL" id="KAJ9149796.1"/>
    </source>
</evidence>
<name>A0AA38RK61_9PEZI</name>
<dbReference type="GO" id="GO:0016020">
    <property type="term" value="C:membrane"/>
    <property type="evidence" value="ECO:0007669"/>
    <property type="project" value="UniProtKB-SubCell"/>
</dbReference>
<evidence type="ECO:0000256" key="2">
    <source>
        <dbReference type="ARBA" id="ARBA00022692"/>
    </source>
</evidence>
<evidence type="ECO:0000313" key="9">
    <source>
        <dbReference type="Proteomes" id="UP001174694"/>
    </source>
</evidence>
<comment type="caution">
    <text evidence="8">The sequence shown here is derived from an EMBL/GenBank/DDBJ whole genome shotgun (WGS) entry which is preliminary data.</text>
</comment>
<feature type="transmembrane region" description="Helical" evidence="6">
    <location>
        <begin position="428"/>
        <end position="449"/>
    </location>
</feature>
<dbReference type="PANTHER" id="PTHR42718">
    <property type="entry name" value="MAJOR FACILITATOR SUPERFAMILY MULTIDRUG TRANSPORTER MFSC"/>
    <property type="match status" value="1"/>
</dbReference>
<evidence type="ECO:0000256" key="6">
    <source>
        <dbReference type="SAM" id="Phobius"/>
    </source>
</evidence>
<reference evidence="8" key="1">
    <citation type="submission" date="2022-07" db="EMBL/GenBank/DDBJ databases">
        <title>Fungi with potential for degradation of polypropylene.</title>
        <authorList>
            <person name="Gostincar C."/>
        </authorList>
    </citation>
    <scope>NUCLEOTIDE SEQUENCE</scope>
    <source>
        <strain evidence="8">EXF-13308</strain>
    </source>
</reference>
<accession>A0AA38RK61</accession>
<evidence type="ECO:0000256" key="1">
    <source>
        <dbReference type="ARBA" id="ARBA00004141"/>
    </source>
</evidence>
<feature type="domain" description="Major facilitator superfamily (MFS) profile" evidence="7">
    <location>
        <begin position="45"/>
        <end position="493"/>
    </location>
</feature>
<evidence type="ECO:0000256" key="5">
    <source>
        <dbReference type="SAM" id="MobiDB-lite"/>
    </source>
</evidence>
<evidence type="ECO:0000256" key="3">
    <source>
        <dbReference type="ARBA" id="ARBA00022989"/>
    </source>
</evidence>
<dbReference type="InterPro" id="IPR020846">
    <property type="entry name" value="MFS_dom"/>
</dbReference>
<feature type="transmembrane region" description="Helical" evidence="6">
    <location>
        <begin position="111"/>
        <end position="131"/>
    </location>
</feature>
<feature type="transmembrane region" description="Helical" evidence="6">
    <location>
        <begin position="366"/>
        <end position="385"/>
    </location>
</feature>
<feature type="compositionally biased region" description="Polar residues" evidence="5">
    <location>
        <begin position="1"/>
        <end position="18"/>
    </location>
</feature>
<feature type="transmembrane region" description="Helical" evidence="6">
    <location>
        <begin position="137"/>
        <end position="159"/>
    </location>
</feature>
<proteinExistence type="predicted"/>
<dbReference type="InterPro" id="IPR036259">
    <property type="entry name" value="MFS_trans_sf"/>
</dbReference>
<dbReference type="EMBL" id="JANBVO010000009">
    <property type="protein sequence ID" value="KAJ9149796.1"/>
    <property type="molecule type" value="Genomic_DNA"/>
</dbReference>
<feature type="transmembrane region" description="Helical" evidence="6">
    <location>
        <begin position="232"/>
        <end position="251"/>
    </location>
</feature>
<keyword evidence="4 6" id="KW-0472">Membrane</keyword>
<feature type="transmembrane region" description="Helical" evidence="6">
    <location>
        <begin position="301"/>
        <end position="321"/>
    </location>
</feature>
<evidence type="ECO:0000259" key="7">
    <source>
        <dbReference type="PROSITE" id="PS50850"/>
    </source>
</evidence>
<sequence>MDHSDVSTMQVGENNSSSEQEKEDDGRETPHDVPPPLSQARDVLLMILITLSQLVQTIPFGAGINTGLAIGKDLGATPVQSAWIVASYPLTQGSFVLIGGRLGAIYGHKNVFTAGAAWWILWALAGGFSTNLISMCLFRGLCGVGGGLMVPNIVALLGITFPPGKKRNLGFALFGAMAPVGAAGGSLIAAVVVQLTEWKWLFFLLGLLGFVVYAVAVLTIPWDAPLDPNGSVDYVGAYLGVGGLILFNFVWNQAPGAGWDSPYEIALLVISALHFAAFAYWEMKVAKEPILPFNIWKAPSFGRLLLAIFFSFMSLGIFFWYMNIYMQTIRGDGLIRVGLQYIPLTILGAANAFLGAWLVPRLPAQAIIGLGLLATIACNVLLATIPAKMTYWAMAFPAMFLSAFTLDLIVTSAQIIVSNTVAIKHQGVAGSLVGTLLNYGLSTGLGFAGTVEVHTYDNGRHILRGYHSAAYLAIGFAGVSLALTVFIRIPKDTRHGWQHDGDEEAATIRL</sequence>
<dbReference type="AlphaFoldDB" id="A0AA38RK61"/>
<feature type="transmembrane region" description="Helical" evidence="6">
    <location>
        <begin position="263"/>
        <end position="281"/>
    </location>
</feature>